<feature type="binding site" evidence="11">
    <location>
        <position position="71"/>
    </location>
    <ligand>
        <name>Mg(2+)</name>
        <dbReference type="ChEBI" id="CHEBI:18420"/>
    </ligand>
</feature>
<dbReference type="GO" id="GO:0097268">
    <property type="term" value="C:cytoophidium"/>
    <property type="evidence" value="ECO:0007669"/>
    <property type="project" value="UniProtKB-ARBA"/>
</dbReference>
<feature type="binding site" evidence="11">
    <location>
        <position position="141"/>
    </location>
    <ligand>
        <name>Mg(2+)</name>
        <dbReference type="ChEBI" id="CHEBI:18420"/>
    </ligand>
</feature>
<organism evidence="14 15">
    <name type="scientific">Candidatus Bipolaricaulis anaerobius</name>
    <dbReference type="NCBI Taxonomy" id="2026885"/>
    <lineage>
        <taxon>Bacteria</taxon>
        <taxon>Candidatus Bipolaricaulota</taxon>
        <taxon>Candidatus Bipolaricaulia</taxon>
        <taxon>Candidatus Bipolaricaulales</taxon>
        <taxon>Candidatus Bipolaricaulaceae</taxon>
        <taxon>Candidatus Bipolaricaulis</taxon>
    </lineage>
</organism>
<dbReference type="InterPro" id="IPR029062">
    <property type="entry name" value="Class_I_gatase-like"/>
</dbReference>
<comment type="catalytic activity">
    <reaction evidence="11">
        <text>UTP + NH4(+) + ATP = CTP + ADP + phosphate + 2 H(+)</text>
        <dbReference type="Rhea" id="RHEA:16597"/>
        <dbReference type="ChEBI" id="CHEBI:15378"/>
        <dbReference type="ChEBI" id="CHEBI:28938"/>
        <dbReference type="ChEBI" id="CHEBI:30616"/>
        <dbReference type="ChEBI" id="CHEBI:37563"/>
        <dbReference type="ChEBI" id="CHEBI:43474"/>
        <dbReference type="ChEBI" id="CHEBI:46398"/>
        <dbReference type="ChEBI" id="CHEBI:456216"/>
    </reaction>
</comment>
<dbReference type="InterPro" id="IPR004468">
    <property type="entry name" value="CTP_synthase"/>
</dbReference>
<comment type="catalytic activity">
    <reaction evidence="11">
        <text>L-glutamine + H2O = L-glutamate + NH4(+)</text>
        <dbReference type="Rhea" id="RHEA:15889"/>
        <dbReference type="ChEBI" id="CHEBI:15377"/>
        <dbReference type="ChEBI" id="CHEBI:28938"/>
        <dbReference type="ChEBI" id="CHEBI:29985"/>
        <dbReference type="ChEBI" id="CHEBI:58359"/>
    </reaction>
</comment>
<keyword evidence="6 11" id="KW-0067">ATP-binding</keyword>
<keyword evidence="7 11" id="KW-0460">Magnesium</keyword>
<dbReference type="NCBIfam" id="NF003792">
    <property type="entry name" value="PRK05380.1"/>
    <property type="match status" value="1"/>
</dbReference>
<comment type="function">
    <text evidence="11">Catalyzes the ATP-dependent amination of UTP to CTP with either L-glutamine or ammonia as the source of nitrogen. Regulates intracellular CTP levels through interactions with the four ribonucleotide triphosphates.</text>
</comment>
<keyword evidence="8 11" id="KW-0315">Glutamine amidotransferase</keyword>
<dbReference type="FunFam" id="3.40.50.880:FF:000002">
    <property type="entry name" value="CTP synthase"/>
    <property type="match status" value="1"/>
</dbReference>
<feature type="binding site" evidence="11">
    <location>
        <begin position="14"/>
        <end position="19"/>
    </location>
    <ligand>
        <name>ATP</name>
        <dbReference type="ChEBI" id="CHEBI:30616"/>
    </ligand>
</feature>
<feature type="active site" description="Nucleophile; for glutamine hydrolysis" evidence="11">
    <location>
        <position position="380"/>
    </location>
</feature>
<gene>
    <name evidence="11 14" type="primary">pyrG</name>
    <name evidence="14" type="ORF">BARAN1_0058</name>
</gene>
<dbReference type="GO" id="GO:0044210">
    <property type="term" value="P:'de novo' CTP biosynthetic process"/>
    <property type="evidence" value="ECO:0007669"/>
    <property type="project" value="UniProtKB-UniRule"/>
</dbReference>
<dbReference type="GO" id="GO:0046872">
    <property type="term" value="F:metal ion binding"/>
    <property type="evidence" value="ECO:0007669"/>
    <property type="project" value="UniProtKB-KW"/>
</dbReference>
<keyword evidence="9 11" id="KW-0665">Pyrimidine biosynthesis</keyword>
<keyword evidence="4 11" id="KW-0479">Metal-binding</keyword>
<feature type="binding site" evidence="11">
    <location>
        <position position="224"/>
    </location>
    <ligand>
        <name>CTP</name>
        <dbReference type="ChEBI" id="CHEBI:37563"/>
        <note>allosteric inhibitor</note>
    </ligand>
</feature>
<feature type="binding site" evidence="11">
    <location>
        <position position="242"/>
    </location>
    <ligand>
        <name>ATP</name>
        <dbReference type="ChEBI" id="CHEBI:30616"/>
    </ligand>
</feature>
<dbReference type="RefSeq" id="WP_122030355.1">
    <property type="nucleotide sequence ID" value="NZ_LS483254.1"/>
</dbReference>
<dbReference type="FunFam" id="3.40.50.300:FF:000009">
    <property type="entry name" value="CTP synthase"/>
    <property type="match status" value="1"/>
</dbReference>
<feature type="binding site" evidence="11">
    <location>
        <begin position="188"/>
        <end position="193"/>
    </location>
    <ligand>
        <name>CTP</name>
        <dbReference type="ChEBI" id="CHEBI:37563"/>
        <note>allosteric inhibitor</note>
    </ligand>
</feature>
<evidence type="ECO:0000256" key="8">
    <source>
        <dbReference type="ARBA" id="ARBA00022962"/>
    </source>
</evidence>
<comment type="subunit">
    <text evidence="11">Homotetramer.</text>
</comment>
<dbReference type="GO" id="GO:0004359">
    <property type="term" value="F:glutaminase activity"/>
    <property type="evidence" value="ECO:0007669"/>
    <property type="project" value="RHEA"/>
</dbReference>
<comment type="activity regulation">
    <text evidence="11">Allosterically activated by GTP, when glutamine is the substrate; GTP has no effect on the reaction when ammonia is the substrate. The allosteric effector GTP functions by stabilizing the protein conformation that binds the tetrahedral intermediate(s) formed during glutamine hydrolysis. Inhibited by the product CTP, via allosteric rather than competitive inhibition.</text>
</comment>
<dbReference type="Gene3D" id="3.40.50.300">
    <property type="entry name" value="P-loop containing nucleotide triphosphate hydrolases"/>
    <property type="match status" value="1"/>
</dbReference>
<evidence type="ECO:0000256" key="11">
    <source>
        <dbReference type="HAMAP-Rule" id="MF_01227"/>
    </source>
</evidence>
<keyword evidence="15" id="KW-1185">Reference proteome</keyword>
<evidence type="ECO:0000259" key="13">
    <source>
        <dbReference type="Pfam" id="PF06418"/>
    </source>
</evidence>
<feature type="binding site" evidence="11">
    <location>
        <position position="54"/>
    </location>
    <ligand>
        <name>L-glutamine</name>
        <dbReference type="ChEBI" id="CHEBI:58359"/>
    </ligand>
</feature>
<dbReference type="CDD" id="cd01746">
    <property type="entry name" value="GATase1_CTP_Synthase"/>
    <property type="match status" value="1"/>
</dbReference>
<dbReference type="HAMAP" id="MF_01227">
    <property type="entry name" value="PyrG"/>
    <property type="match status" value="1"/>
</dbReference>
<evidence type="ECO:0000256" key="9">
    <source>
        <dbReference type="ARBA" id="ARBA00022975"/>
    </source>
</evidence>
<dbReference type="GO" id="GO:0005524">
    <property type="term" value="F:ATP binding"/>
    <property type="evidence" value="ECO:0007669"/>
    <property type="project" value="UniProtKB-KW"/>
</dbReference>
<feature type="active site" evidence="11">
    <location>
        <position position="508"/>
    </location>
</feature>
<dbReference type="GO" id="GO:0005829">
    <property type="term" value="C:cytosol"/>
    <property type="evidence" value="ECO:0007669"/>
    <property type="project" value="TreeGrafter"/>
</dbReference>
<dbReference type="KEGG" id="bana:BARAN1_0058"/>
<dbReference type="EC" id="6.3.4.2" evidence="11"/>
<feature type="binding site" evidence="11">
    <location>
        <position position="404"/>
    </location>
    <ligand>
        <name>L-glutamine</name>
        <dbReference type="ChEBI" id="CHEBI:58359"/>
    </ligand>
</feature>
<comment type="catalytic activity">
    <reaction evidence="10 11">
        <text>UTP + L-glutamine + ATP + H2O = CTP + L-glutamate + ADP + phosphate + 2 H(+)</text>
        <dbReference type="Rhea" id="RHEA:26426"/>
        <dbReference type="ChEBI" id="CHEBI:15377"/>
        <dbReference type="ChEBI" id="CHEBI:15378"/>
        <dbReference type="ChEBI" id="CHEBI:29985"/>
        <dbReference type="ChEBI" id="CHEBI:30616"/>
        <dbReference type="ChEBI" id="CHEBI:37563"/>
        <dbReference type="ChEBI" id="CHEBI:43474"/>
        <dbReference type="ChEBI" id="CHEBI:46398"/>
        <dbReference type="ChEBI" id="CHEBI:58359"/>
        <dbReference type="ChEBI" id="CHEBI:456216"/>
        <dbReference type="EC" id="6.3.4.2"/>
    </reaction>
</comment>
<evidence type="ECO:0000259" key="12">
    <source>
        <dbReference type="Pfam" id="PF00117"/>
    </source>
</evidence>
<feature type="domain" description="CTP synthase N-terminal" evidence="13">
    <location>
        <begin position="3"/>
        <end position="267"/>
    </location>
</feature>
<evidence type="ECO:0000256" key="1">
    <source>
        <dbReference type="ARBA" id="ARBA00005171"/>
    </source>
</evidence>
<evidence type="ECO:0000256" key="5">
    <source>
        <dbReference type="ARBA" id="ARBA00022741"/>
    </source>
</evidence>
<accession>A0A2X3K4R6</accession>
<feature type="binding site" evidence="11">
    <location>
        <begin position="148"/>
        <end position="150"/>
    </location>
    <ligand>
        <name>CTP</name>
        <dbReference type="ChEBI" id="CHEBI:37563"/>
        <note>allosteric inhibitor</note>
    </ligand>
</feature>
<evidence type="ECO:0000256" key="3">
    <source>
        <dbReference type="ARBA" id="ARBA00022598"/>
    </source>
</evidence>
<dbReference type="NCBIfam" id="TIGR00337">
    <property type="entry name" value="PyrG"/>
    <property type="match status" value="1"/>
</dbReference>
<dbReference type="InterPro" id="IPR017456">
    <property type="entry name" value="CTP_synthase_N"/>
</dbReference>
<evidence type="ECO:0000256" key="7">
    <source>
        <dbReference type="ARBA" id="ARBA00022842"/>
    </source>
</evidence>
<evidence type="ECO:0000256" key="10">
    <source>
        <dbReference type="ARBA" id="ARBA00047781"/>
    </source>
</evidence>
<feature type="binding site" evidence="11">
    <location>
        <position position="224"/>
    </location>
    <ligand>
        <name>UTP</name>
        <dbReference type="ChEBI" id="CHEBI:46398"/>
    </ligand>
</feature>
<feature type="binding site" evidence="11">
    <location>
        <position position="13"/>
    </location>
    <ligand>
        <name>CTP</name>
        <dbReference type="ChEBI" id="CHEBI:37563"/>
        <note>allosteric inhibitor</note>
    </ligand>
</feature>
<dbReference type="GO" id="GO:0042802">
    <property type="term" value="F:identical protein binding"/>
    <property type="evidence" value="ECO:0007669"/>
    <property type="project" value="TreeGrafter"/>
</dbReference>
<dbReference type="GO" id="GO:0019856">
    <property type="term" value="P:pyrimidine nucleobase biosynthetic process"/>
    <property type="evidence" value="ECO:0007669"/>
    <property type="project" value="TreeGrafter"/>
</dbReference>
<dbReference type="Gene3D" id="3.40.50.880">
    <property type="match status" value="1"/>
</dbReference>
<dbReference type="CDD" id="cd03113">
    <property type="entry name" value="CTPS_N"/>
    <property type="match status" value="1"/>
</dbReference>
<dbReference type="SUPFAM" id="SSF52540">
    <property type="entry name" value="P-loop containing nucleoside triphosphate hydrolases"/>
    <property type="match status" value="1"/>
</dbReference>
<feature type="binding site" evidence="11">
    <location>
        <position position="461"/>
    </location>
    <ligand>
        <name>L-glutamine</name>
        <dbReference type="ChEBI" id="CHEBI:58359"/>
    </ligand>
</feature>
<sequence length="529" mass="57936">MPKYVFVTGGVVSGLGKGVLTASLGCLLQARGVKVTLQKVDPYLNVDAGTMNPYEHGEVFVTRDGLETDLDIGHYERFLGQDLGAANYLTTGQVYWDVITRERNGDYLGHTVQVILHITDEIKRRIRGAVDATGADVVVVEVGGTVGDIEGLPYLEAIRQLRDELPRSDVAVIHLSYLPILSTTQELKTKPTQHSVKELRTAGIQPDFIVARCPIEVPDSLRDKIALFCDVPHEHVIASPDLPTIYGVPLVMREEGLDEKLLARLGLAAGEWDLTAWEAFVDRLRSPERTVRIGIVGKYVELRDAYLSILEALHHAGAALATRVEVGWIPSGQVERDRERALAGYAGLLIPGGFGERGVEGKVFAAGYARRAGIPYFGICLGMQVATIAFAREALGWEKANSTEFDPHAPYPVIGLLPDQGTVTAKGGTMRLGEYAMRIVPGTLLHDAYGTTEVGERHRHRYEFNPHYRDAFAAAGLRPCALSPDGRLVEAVEAVGHPWYVGVQYHPEFRSRPLAPHPLFLGFVRACLA</sequence>
<evidence type="ECO:0000256" key="4">
    <source>
        <dbReference type="ARBA" id="ARBA00022723"/>
    </source>
</evidence>
<dbReference type="InterPro" id="IPR017926">
    <property type="entry name" value="GATASE"/>
</dbReference>
<comment type="pathway">
    <text evidence="1 11">Pyrimidine metabolism; CTP biosynthesis via de novo pathway; CTP from UDP: step 2/2.</text>
</comment>
<evidence type="ECO:0000313" key="14">
    <source>
        <dbReference type="EMBL" id="SQD92083.1"/>
    </source>
</evidence>
<dbReference type="Pfam" id="PF00117">
    <property type="entry name" value="GATase"/>
    <property type="match status" value="1"/>
</dbReference>
<name>A0A2X3K4R6_9BACT</name>
<dbReference type="PANTHER" id="PTHR11550:SF0">
    <property type="entry name" value="CTP SYNTHASE-RELATED"/>
    <property type="match status" value="1"/>
</dbReference>
<keyword evidence="5 11" id="KW-0547">Nucleotide-binding</keyword>
<feature type="region of interest" description="Amidoligase domain" evidence="11">
    <location>
        <begin position="1"/>
        <end position="267"/>
    </location>
</feature>
<dbReference type="EMBL" id="LS483254">
    <property type="protein sequence ID" value="SQD92083.1"/>
    <property type="molecule type" value="Genomic_DNA"/>
</dbReference>
<dbReference type="GO" id="GO:0003883">
    <property type="term" value="F:CTP synthase activity"/>
    <property type="evidence" value="ECO:0007669"/>
    <property type="project" value="UniProtKB-UniRule"/>
</dbReference>
<feature type="active site" evidence="11">
    <location>
        <position position="506"/>
    </location>
</feature>
<proteinExistence type="inferred from homology"/>
<comment type="similarity">
    <text evidence="2 11">Belongs to the CTP synthase family.</text>
</comment>
<dbReference type="UniPathway" id="UPA00159">
    <property type="reaction ID" value="UER00277"/>
</dbReference>
<dbReference type="InterPro" id="IPR033828">
    <property type="entry name" value="GATase1_CTP_Synthase"/>
</dbReference>
<feature type="domain" description="Glutamine amidotransferase" evidence="12">
    <location>
        <begin position="302"/>
        <end position="525"/>
    </location>
</feature>
<comment type="caution">
    <text evidence="11">Lacks conserved residue(s) required for the propagation of feature annotation.</text>
</comment>
<reference evidence="15" key="1">
    <citation type="submission" date="2018-05" db="EMBL/GenBank/DDBJ databases">
        <authorList>
            <person name="Hao L."/>
        </authorList>
    </citation>
    <scope>NUCLEOTIDE SEQUENCE [LARGE SCALE GENOMIC DNA]</scope>
</reference>
<dbReference type="Proteomes" id="UP000249818">
    <property type="component" value="Chromosome BARAN1"/>
</dbReference>
<feature type="binding site" evidence="11">
    <location>
        <begin position="381"/>
        <end position="384"/>
    </location>
    <ligand>
        <name>L-glutamine</name>
        <dbReference type="ChEBI" id="CHEBI:58359"/>
    </ligand>
</feature>
<dbReference type="InterPro" id="IPR027417">
    <property type="entry name" value="P-loop_NTPase"/>
</dbReference>
<comment type="miscellaneous">
    <text evidence="11">CTPSs have evolved a hybrid strategy for distinguishing between UTP and CTP. The overlapping regions of the product feedback inhibitory and substrate sites recognize a common feature in both compounds, the triphosphate moiety. To differentiate isosteric substrate and product pyrimidine rings, an additional pocket far from the expected kinase/ligase catalytic site, specifically recognizes the cytosine and ribose portions of the product inhibitor.</text>
</comment>
<evidence type="ECO:0000256" key="6">
    <source>
        <dbReference type="ARBA" id="ARBA00022840"/>
    </source>
</evidence>
<evidence type="ECO:0000313" key="15">
    <source>
        <dbReference type="Proteomes" id="UP000249818"/>
    </source>
</evidence>
<dbReference type="SUPFAM" id="SSF52317">
    <property type="entry name" value="Class I glutamine amidotransferase-like"/>
    <property type="match status" value="1"/>
</dbReference>
<evidence type="ECO:0000256" key="2">
    <source>
        <dbReference type="ARBA" id="ARBA00007533"/>
    </source>
</evidence>
<protein>
    <recommendedName>
        <fullName evidence="11">CTP synthase</fullName>
        <ecNumber evidence="11">6.3.4.2</ecNumber>
    </recommendedName>
    <alternativeName>
        <fullName evidence="11">Cytidine 5'-triphosphate synthase</fullName>
    </alternativeName>
    <alternativeName>
        <fullName evidence="11">Cytidine triphosphate synthetase</fullName>
        <shortName evidence="11">CTP synthetase</shortName>
        <shortName evidence="11">CTPS</shortName>
    </alternativeName>
    <alternativeName>
        <fullName evidence="11">UTP--ammonia ligase</fullName>
    </alternativeName>
</protein>
<dbReference type="AlphaFoldDB" id="A0A2X3K4R6"/>
<feature type="binding site" evidence="11">
    <location>
        <begin position="188"/>
        <end position="193"/>
    </location>
    <ligand>
        <name>UTP</name>
        <dbReference type="ChEBI" id="CHEBI:46398"/>
    </ligand>
</feature>
<feature type="binding site" evidence="11">
    <location>
        <position position="13"/>
    </location>
    <ligand>
        <name>UTP</name>
        <dbReference type="ChEBI" id="CHEBI:46398"/>
    </ligand>
</feature>
<keyword evidence="3 11" id="KW-0436">Ligase</keyword>
<dbReference type="PROSITE" id="PS51273">
    <property type="entry name" value="GATASE_TYPE_1"/>
    <property type="match status" value="1"/>
</dbReference>
<dbReference type="OrthoDB" id="9801107at2"/>
<feature type="binding site" evidence="11">
    <location>
        <position position="353"/>
    </location>
    <ligand>
        <name>L-glutamine</name>
        <dbReference type="ChEBI" id="CHEBI:58359"/>
    </ligand>
</feature>
<feature type="binding site" evidence="11">
    <location>
        <position position="71"/>
    </location>
    <ligand>
        <name>ATP</name>
        <dbReference type="ChEBI" id="CHEBI:30616"/>
    </ligand>
</feature>
<dbReference type="Pfam" id="PF06418">
    <property type="entry name" value="CTP_synth_N"/>
    <property type="match status" value="1"/>
</dbReference>
<dbReference type="PANTHER" id="PTHR11550">
    <property type="entry name" value="CTP SYNTHASE"/>
    <property type="match status" value="1"/>
</dbReference>